<evidence type="ECO:0008006" key="3">
    <source>
        <dbReference type="Google" id="ProtNLM"/>
    </source>
</evidence>
<evidence type="ECO:0000313" key="1">
    <source>
        <dbReference type="EMBL" id="KAJ5361672.1"/>
    </source>
</evidence>
<reference evidence="1" key="1">
    <citation type="submission" date="2022-12" db="EMBL/GenBank/DDBJ databases">
        <authorList>
            <person name="Petersen C."/>
        </authorList>
    </citation>
    <scope>NUCLEOTIDE SEQUENCE</scope>
    <source>
        <strain evidence="1">IBT 35675</strain>
    </source>
</reference>
<gene>
    <name evidence="1" type="ORF">N7541_002516</name>
</gene>
<dbReference type="SUPFAM" id="SSF56112">
    <property type="entry name" value="Protein kinase-like (PK-like)"/>
    <property type="match status" value="1"/>
</dbReference>
<dbReference type="InterPro" id="IPR011009">
    <property type="entry name" value="Kinase-like_dom_sf"/>
</dbReference>
<reference evidence="1" key="2">
    <citation type="journal article" date="2023" name="IMA Fungus">
        <title>Comparative genomic study of the Penicillium genus elucidates a diverse pangenome and 15 lateral gene transfer events.</title>
        <authorList>
            <person name="Petersen C."/>
            <person name="Sorensen T."/>
            <person name="Nielsen M.R."/>
            <person name="Sondergaard T.E."/>
            <person name="Sorensen J.L."/>
            <person name="Fitzpatrick D.A."/>
            <person name="Frisvad J.C."/>
            <person name="Nielsen K.L."/>
        </authorList>
    </citation>
    <scope>NUCLEOTIDE SEQUENCE</scope>
    <source>
        <strain evidence="1">IBT 35675</strain>
    </source>
</reference>
<name>A0A9W9RK03_PENBR</name>
<dbReference type="Proteomes" id="UP001148299">
    <property type="component" value="Unassembled WGS sequence"/>
</dbReference>
<evidence type="ECO:0000313" key="2">
    <source>
        <dbReference type="Proteomes" id="UP001148299"/>
    </source>
</evidence>
<keyword evidence="2" id="KW-1185">Reference proteome</keyword>
<comment type="caution">
    <text evidence="1">The sequence shown here is derived from an EMBL/GenBank/DDBJ whole genome shotgun (WGS) entry which is preliminary data.</text>
</comment>
<protein>
    <recommendedName>
        <fullName evidence="3">Aminoglycoside phosphotransferase domain-containing protein</fullName>
    </recommendedName>
</protein>
<accession>A0A9W9RK03</accession>
<organism evidence="1 2">
    <name type="scientific">Penicillium brevicompactum</name>
    <dbReference type="NCBI Taxonomy" id="5074"/>
    <lineage>
        <taxon>Eukaryota</taxon>
        <taxon>Fungi</taxon>
        <taxon>Dikarya</taxon>
        <taxon>Ascomycota</taxon>
        <taxon>Pezizomycotina</taxon>
        <taxon>Eurotiomycetes</taxon>
        <taxon>Eurotiomycetidae</taxon>
        <taxon>Eurotiales</taxon>
        <taxon>Aspergillaceae</taxon>
        <taxon>Penicillium</taxon>
    </lineage>
</organism>
<dbReference type="AlphaFoldDB" id="A0A9W9RK03"/>
<proteinExistence type="predicted"/>
<dbReference type="EMBL" id="JAPZBR010000002">
    <property type="protein sequence ID" value="KAJ5361672.1"/>
    <property type="molecule type" value="Genomic_DNA"/>
</dbReference>
<sequence>MPEIACDKDLPKLLDTPTKQVKWTKKLVLKYLGSPVDRVDRPPMQGMFSRTLFLTLKDKRQIVQQFRTEPLDLNVFKTARDTLGSVVPDVIALEDEELLSHGVWAYSFNLLPGKMWLEGIAGKGARGRIAINRSLGRVLSRGCLADHSDEAVNGRVRLHIKAILASPEEEIKPYKNQLQGLYNNLEQFKELPLWVSHYDLNEVNVLINEDCNITGLIDWELSTPLPFGVCFGRIHTYAGEYSEGKFYVPDEFEDAERAFWDALFDQMPKEISQKLKSKISLVQDAVILGTFLDCFPFENGEILVGKVSSRSLPKLLTYRLPFVRGYEPPYR</sequence>